<dbReference type="Pfam" id="PF02743">
    <property type="entry name" value="dCache_1"/>
    <property type="match status" value="1"/>
</dbReference>
<evidence type="ECO:0000256" key="6">
    <source>
        <dbReference type="ARBA" id="ARBA00023136"/>
    </source>
</evidence>
<dbReference type="PROSITE" id="PS50111">
    <property type="entry name" value="CHEMOTAXIS_TRANSDUC_2"/>
    <property type="match status" value="1"/>
</dbReference>
<dbReference type="PANTHER" id="PTHR32089:SF112">
    <property type="entry name" value="LYSOZYME-LIKE PROTEIN-RELATED"/>
    <property type="match status" value="1"/>
</dbReference>
<evidence type="ECO:0000256" key="9">
    <source>
        <dbReference type="PROSITE-ProRule" id="PRU00284"/>
    </source>
</evidence>
<dbReference type="OrthoDB" id="13222at2"/>
<evidence type="ECO:0000256" key="3">
    <source>
        <dbReference type="ARBA" id="ARBA00022500"/>
    </source>
</evidence>
<evidence type="ECO:0000256" key="4">
    <source>
        <dbReference type="ARBA" id="ARBA00022692"/>
    </source>
</evidence>
<evidence type="ECO:0000256" key="5">
    <source>
        <dbReference type="ARBA" id="ARBA00022989"/>
    </source>
</evidence>
<dbReference type="Gene3D" id="3.30.450.20">
    <property type="entry name" value="PAS domain"/>
    <property type="match status" value="2"/>
</dbReference>
<dbReference type="Gene3D" id="1.10.287.950">
    <property type="entry name" value="Methyl-accepting chemotaxis protein"/>
    <property type="match status" value="1"/>
</dbReference>
<comment type="caution">
    <text evidence="13">The sequence shown here is derived from an EMBL/GenBank/DDBJ whole genome shotgun (WGS) entry which is preliminary data.</text>
</comment>
<dbReference type="CDD" id="cd18773">
    <property type="entry name" value="PDC1_HK_sensor"/>
    <property type="match status" value="1"/>
</dbReference>
<feature type="domain" description="Methyl-accepting transducer" evidence="11">
    <location>
        <begin position="392"/>
        <end position="649"/>
    </location>
</feature>
<protein>
    <submittedName>
        <fullName evidence="13">Methyl-accepting chemotaxis protein McpB</fullName>
    </submittedName>
</protein>
<evidence type="ECO:0000256" key="10">
    <source>
        <dbReference type="SAM" id="Phobius"/>
    </source>
</evidence>
<evidence type="ECO:0000256" key="2">
    <source>
        <dbReference type="ARBA" id="ARBA00022475"/>
    </source>
</evidence>
<comment type="subcellular location">
    <subcellularLocation>
        <location evidence="1">Cell membrane</location>
        <topology evidence="1">Multi-pass membrane protein</topology>
    </subcellularLocation>
</comment>
<dbReference type="GO" id="GO:0006935">
    <property type="term" value="P:chemotaxis"/>
    <property type="evidence" value="ECO:0007669"/>
    <property type="project" value="UniProtKB-KW"/>
</dbReference>
<gene>
    <name evidence="13" type="primary">mcpB</name>
    <name evidence="13" type="ORF">AN618_00690</name>
</gene>
<dbReference type="Proteomes" id="UP000070427">
    <property type="component" value="Unassembled WGS sequence"/>
</dbReference>
<dbReference type="AlphaFoldDB" id="A0A140LDV6"/>
<evidence type="ECO:0000313" key="13">
    <source>
        <dbReference type="EMBL" id="KXG78731.1"/>
    </source>
</evidence>
<dbReference type="InterPro" id="IPR003660">
    <property type="entry name" value="HAMP_dom"/>
</dbReference>
<dbReference type="GO" id="GO:0005886">
    <property type="term" value="C:plasma membrane"/>
    <property type="evidence" value="ECO:0007669"/>
    <property type="project" value="UniProtKB-SubCell"/>
</dbReference>
<keyword evidence="14" id="KW-1185">Reference proteome</keyword>
<keyword evidence="6 10" id="KW-0472">Membrane</keyword>
<dbReference type="STRING" id="520764.AN618_00690"/>
<keyword evidence="7 9" id="KW-0807">Transducer</keyword>
<dbReference type="CDD" id="cd11386">
    <property type="entry name" value="MCP_signal"/>
    <property type="match status" value="1"/>
</dbReference>
<dbReference type="InterPro" id="IPR029151">
    <property type="entry name" value="Sensor-like_sf"/>
</dbReference>
<evidence type="ECO:0000313" key="14">
    <source>
        <dbReference type="Proteomes" id="UP000070427"/>
    </source>
</evidence>
<dbReference type="SUPFAM" id="SSF58104">
    <property type="entry name" value="Methyl-accepting chemotaxis protein (MCP) signaling domain"/>
    <property type="match status" value="1"/>
</dbReference>
<dbReference type="InterPro" id="IPR004089">
    <property type="entry name" value="MCPsignal_dom"/>
</dbReference>
<evidence type="ECO:0000256" key="7">
    <source>
        <dbReference type="ARBA" id="ARBA00023224"/>
    </source>
</evidence>
<dbReference type="SUPFAM" id="SSF103190">
    <property type="entry name" value="Sensory domain-like"/>
    <property type="match status" value="1"/>
</dbReference>
<evidence type="ECO:0000259" key="11">
    <source>
        <dbReference type="PROSITE" id="PS50111"/>
    </source>
</evidence>
<dbReference type="InterPro" id="IPR033479">
    <property type="entry name" value="dCache_1"/>
</dbReference>
<keyword evidence="2" id="KW-1003">Cell membrane</keyword>
<name>A0A140LDV6_9FIRM</name>
<dbReference type="RefSeq" id="WP_066350646.1">
    <property type="nucleotide sequence ID" value="NZ_LOED01000001.1"/>
</dbReference>
<evidence type="ECO:0000256" key="1">
    <source>
        <dbReference type="ARBA" id="ARBA00004651"/>
    </source>
</evidence>
<sequence>MNWSEQKLFKFKFSLPKSFSGKMKHSLKTRLAVYLIIMALLPLTVLSGIINYFTKNSMEGEVKEKTSLIVSTLSDNIDIFINENKNLISFLANTDVVRSMERYSIETFIYDMLSRYPQISRVLIADTKGNVYGIPYANISEGTNVLSEGWYTGALNQKGVYITKARLDPTSSTMIISISSPIFSEKGVLNGVICADISLVSLTSIISKMQIGESGYAFITDSDGNVIGHKDYKIVRARENFMKYDFVKQALSGKIGFTTFVENGTRMFVAYGPQPATGWGIFVSQPVSEAYSNIYKVTRIFTLVGLLTAILSVIAGFYIGSKISSPILNMVTVSSQVSRGDLTKTINIKDSSEIGFLAASFNSMVSGLTNLVMEIKKTVEELSAATKSQAEYAENSKKAAEQISTAMEQIAAGASDQSQKLSEISDVINDLVISNGKIDENARSAAQAAEEMLKRAKNGQVKMNEATVSMDSIKDSVDQSKNIIVDLDARVKEIGKISDIIKDIVDQTNLLALNASIEAARAGESGRGFSVVAQEIRKLAEKSGQAAKQISDIVRQIQENSQIAVESMAKSSKEVETGTQIIVDANETFNRLISDIEATATAARQISEEISSQYINIERIVNKITDITSVSQETAAASEEVTASTQEQTAAMESIAFFARKLSDLAENLSSAVSKFKV</sequence>
<dbReference type="InParanoid" id="A0A140LDV6"/>
<feature type="transmembrane region" description="Helical" evidence="10">
    <location>
        <begin position="31"/>
        <end position="53"/>
    </location>
</feature>
<dbReference type="CDD" id="cd06225">
    <property type="entry name" value="HAMP"/>
    <property type="match status" value="1"/>
</dbReference>
<dbReference type="GO" id="GO:0007165">
    <property type="term" value="P:signal transduction"/>
    <property type="evidence" value="ECO:0007669"/>
    <property type="project" value="UniProtKB-KW"/>
</dbReference>
<comment type="similarity">
    <text evidence="8">Belongs to the methyl-accepting chemotaxis (MCP) protein family.</text>
</comment>
<dbReference type="Pfam" id="PF00672">
    <property type="entry name" value="HAMP"/>
    <property type="match status" value="1"/>
</dbReference>
<evidence type="ECO:0000256" key="8">
    <source>
        <dbReference type="ARBA" id="ARBA00029447"/>
    </source>
</evidence>
<feature type="transmembrane region" description="Helical" evidence="10">
    <location>
        <begin position="300"/>
        <end position="320"/>
    </location>
</feature>
<dbReference type="SMART" id="SM00283">
    <property type="entry name" value="MA"/>
    <property type="match status" value="1"/>
</dbReference>
<organism evidence="13 14">
    <name type="scientific">Fervidicola ferrireducens</name>
    <dbReference type="NCBI Taxonomy" id="520764"/>
    <lineage>
        <taxon>Bacteria</taxon>
        <taxon>Bacillati</taxon>
        <taxon>Bacillota</taxon>
        <taxon>Clostridia</taxon>
        <taxon>Thermosediminibacterales</taxon>
        <taxon>Thermosediminibacteraceae</taxon>
        <taxon>Fervidicola</taxon>
    </lineage>
</organism>
<dbReference type="PROSITE" id="PS50885">
    <property type="entry name" value="HAMP"/>
    <property type="match status" value="1"/>
</dbReference>
<proteinExistence type="inferred from homology"/>
<reference evidence="13 14" key="1">
    <citation type="submission" date="2015-12" db="EMBL/GenBank/DDBJ databases">
        <title>Draft genome sequnece of Fervidicola ferrireducens strain Y170.</title>
        <authorList>
            <person name="Patel B.K."/>
        </authorList>
    </citation>
    <scope>NUCLEOTIDE SEQUENCE [LARGE SCALE GENOMIC DNA]</scope>
    <source>
        <strain evidence="13 14">Y170</strain>
    </source>
</reference>
<evidence type="ECO:0000259" key="12">
    <source>
        <dbReference type="PROSITE" id="PS50885"/>
    </source>
</evidence>
<dbReference type="EMBL" id="LOED01000001">
    <property type="protein sequence ID" value="KXG78731.1"/>
    <property type="molecule type" value="Genomic_DNA"/>
</dbReference>
<feature type="domain" description="HAMP" evidence="12">
    <location>
        <begin position="321"/>
        <end position="373"/>
    </location>
</feature>
<dbReference type="Pfam" id="PF00015">
    <property type="entry name" value="MCPsignal"/>
    <property type="match status" value="1"/>
</dbReference>
<keyword evidence="5 10" id="KW-1133">Transmembrane helix</keyword>
<accession>A0A140LDV6</accession>
<dbReference type="CDD" id="cd12912">
    <property type="entry name" value="PDC2_MCP_like"/>
    <property type="match status" value="1"/>
</dbReference>
<keyword evidence="3" id="KW-0145">Chemotaxis</keyword>
<dbReference type="PANTHER" id="PTHR32089">
    <property type="entry name" value="METHYL-ACCEPTING CHEMOTAXIS PROTEIN MCPB"/>
    <property type="match status" value="1"/>
</dbReference>
<keyword evidence="4 10" id="KW-0812">Transmembrane</keyword>
<dbReference type="SMART" id="SM00304">
    <property type="entry name" value="HAMP"/>
    <property type="match status" value="1"/>
</dbReference>